<evidence type="ECO:0000256" key="2">
    <source>
        <dbReference type="SAM" id="SignalP"/>
    </source>
</evidence>
<accession>A0A8E2D3Q5</accession>
<keyword evidence="4" id="KW-1185">Reference proteome</keyword>
<dbReference type="RefSeq" id="WP_179399169.1">
    <property type="nucleotide sequence ID" value="NZ_JACCCY010000002.1"/>
</dbReference>
<organism evidence="3 4">
    <name type="scientific">Macellibacteroides fermentans</name>
    <dbReference type="NCBI Taxonomy" id="879969"/>
    <lineage>
        <taxon>Bacteria</taxon>
        <taxon>Pseudomonadati</taxon>
        <taxon>Bacteroidota</taxon>
        <taxon>Bacteroidia</taxon>
        <taxon>Bacteroidales</taxon>
        <taxon>Porphyromonadaceae</taxon>
        <taxon>Macellibacteroides</taxon>
    </lineage>
</organism>
<feature type="compositionally biased region" description="Basic and acidic residues" evidence="1">
    <location>
        <begin position="107"/>
        <end position="122"/>
    </location>
</feature>
<evidence type="ECO:0000313" key="4">
    <source>
        <dbReference type="Proteomes" id="UP000574332"/>
    </source>
</evidence>
<feature type="region of interest" description="Disordered" evidence="1">
    <location>
        <begin position="40"/>
        <end position="141"/>
    </location>
</feature>
<gene>
    <name evidence="3" type="ORF">F5613_001344</name>
</gene>
<feature type="chain" id="PRO_5034832605" description="DUF5117 domain-containing protein" evidence="2">
    <location>
        <begin position="22"/>
        <end position="492"/>
    </location>
</feature>
<evidence type="ECO:0008006" key="5">
    <source>
        <dbReference type="Google" id="ProtNLM"/>
    </source>
</evidence>
<evidence type="ECO:0000313" key="3">
    <source>
        <dbReference type="EMBL" id="NYI49266.1"/>
    </source>
</evidence>
<evidence type="ECO:0000256" key="1">
    <source>
        <dbReference type="SAM" id="MobiDB-lite"/>
    </source>
</evidence>
<feature type="compositionally biased region" description="Basic and acidic residues" evidence="1">
    <location>
        <begin position="77"/>
        <end position="88"/>
    </location>
</feature>
<dbReference type="Proteomes" id="UP000574332">
    <property type="component" value="Unassembled WGS sequence"/>
</dbReference>
<name>A0A8E2D3Q5_9PORP</name>
<dbReference type="EMBL" id="JACCCY010000002">
    <property type="protein sequence ID" value="NYI49266.1"/>
    <property type="molecule type" value="Genomic_DNA"/>
</dbReference>
<comment type="caution">
    <text evidence="3">The sequence shown here is derived from an EMBL/GenBank/DDBJ whole genome shotgun (WGS) entry which is preliminary data.</text>
</comment>
<sequence>MKTKSIFLVLLIVVFCMPVQAQINVKKLGSQIKRSAEQQVEQKVKEKAARETRKALDKGEKKMDQGVSNATSGGSSTDKKGVADDSQKKYNPGVEAPAVDPRASDGNSKDNKGVETNNKEKYTPSAQALAADPKASDQTVEPGFTKSISEIHAAYEQLDPKVFTYQPYYEYKDFYNVHDKSTEDFRVREFNSLIANIASLGPLNYYPVNYLKIKTPDGNLLVTMDELFRNAWTAQFVADPMSSEAFDKFTKALMFGNQIFEAKIYYEMDNPDKGVVHAKTGELLIAPSRSIYESRQDRREEAGLSLARNVVSMDYVRTYLKDLFKQFNTETDAVVKYKLYWQIDAVMLDIFRKHKDYNSSDVANRQIEASYSAMESQRMDVESDARLSNAKPVEMPKGVSIDAATSAKVNGMAKEMLGAEYVKTIFLSSKWSEFQEDKYPYRVMHLSLPAAVIVKRADKYLMNYYDITKSPNGGEWNMMVKMGSSFQPVNYK</sequence>
<feature type="signal peptide" evidence="2">
    <location>
        <begin position="1"/>
        <end position="21"/>
    </location>
</feature>
<dbReference type="AlphaFoldDB" id="A0A8E2D3Q5"/>
<keyword evidence="2" id="KW-0732">Signal</keyword>
<proteinExistence type="predicted"/>
<protein>
    <recommendedName>
        <fullName evidence="5">DUF5117 domain-containing protein</fullName>
    </recommendedName>
</protein>
<reference evidence="3 4" key="1">
    <citation type="submission" date="2020-07" db="EMBL/GenBank/DDBJ databases">
        <title>Genomic Encyclopedia of Type Strains, Phase IV (KMG-IV): sequencing the most valuable type-strain genomes for metagenomic binning, comparative biology and taxonomic classification.</title>
        <authorList>
            <person name="Goeker M."/>
        </authorList>
    </citation>
    <scope>NUCLEOTIDE SEQUENCE [LARGE SCALE GENOMIC DNA]</scope>
    <source>
        <strain evidence="3 4">DSM 23697</strain>
    </source>
</reference>
<feature type="compositionally biased region" description="Polar residues" evidence="1">
    <location>
        <begin position="66"/>
        <end position="76"/>
    </location>
</feature>
<feature type="compositionally biased region" description="Basic and acidic residues" evidence="1">
    <location>
        <begin position="40"/>
        <end position="64"/>
    </location>
</feature>